<feature type="region of interest" description="Disordered" evidence="1">
    <location>
        <begin position="165"/>
        <end position="232"/>
    </location>
</feature>
<accession>A0A8H7SIE4</accession>
<dbReference type="Proteomes" id="UP000613177">
    <property type="component" value="Unassembled WGS sequence"/>
</dbReference>
<gene>
    <name evidence="2" type="ORF">INT48_003060</name>
</gene>
<feature type="compositionally biased region" description="Low complexity" evidence="1">
    <location>
        <begin position="165"/>
        <end position="181"/>
    </location>
</feature>
<evidence type="ECO:0000313" key="2">
    <source>
        <dbReference type="EMBL" id="KAG2230014.1"/>
    </source>
</evidence>
<name>A0A8H7SIE4_9FUNG</name>
<feature type="compositionally biased region" description="Low complexity" evidence="1">
    <location>
        <begin position="279"/>
        <end position="303"/>
    </location>
</feature>
<keyword evidence="3" id="KW-1185">Reference proteome</keyword>
<comment type="caution">
    <text evidence="2">The sequence shown here is derived from an EMBL/GenBank/DDBJ whole genome shotgun (WGS) entry which is preliminary data.</text>
</comment>
<feature type="compositionally biased region" description="Polar residues" evidence="1">
    <location>
        <begin position="182"/>
        <end position="199"/>
    </location>
</feature>
<dbReference type="EMBL" id="JAEPRE010000228">
    <property type="protein sequence ID" value="KAG2230014.1"/>
    <property type="molecule type" value="Genomic_DNA"/>
</dbReference>
<feature type="compositionally biased region" description="Low complexity" evidence="1">
    <location>
        <begin position="221"/>
        <end position="232"/>
    </location>
</feature>
<evidence type="ECO:0000313" key="3">
    <source>
        <dbReference type="Proteomes" id="UP000613177"/>
    </source>
</evidence>
<proteinExistence type="predicted"/>
<reference evidence="2" key="1">
    <citation type="submission" date="2021-01" db="EMBL/GenBank/DDBJ databases">
        <title>Metabolic potential, ecology and presence of endohyphal bacteria is reflected in genomic diversity of Mucoromycotina.</title>
        <authorList>
            <person name="Muszewska A."/>
            <person name="Okrasinska A."/>
            <person name="Steczkiewicz K."/>
            <person name="Drgas O."/>
            <person name="Orlowska M."/>
            <person name="Perlinska-Lenart U."/>
            <person name="Aleksandrzak-Piekarczyk T."/>
            <person name="Szatraj K."/>
            <person name="Zielenkiewicz U."/>
            <person name="Pilsyk S."/>
            <person name="Malc E."/>
            <person name="Mieczkowski P."/>
            <person name="Kruszewska J.S."/>
            <person name="Biernat P."/>
            <person name="Pawlowska J."/>
        </authorList>
    </citation>
    <scope>NUCLEOTIDE SEQUENCE</scope>
    <source>
        <strain evidence="2">WA0000018081</strain>
    </source>
</reference>
<dbReference type="AlphaFoldDB" id="A0A8H7SIE4"/>
<protein>
    <submittedName>
        <fullName evidence="2">Uncharacterized protein</fullName>
    </submittedName>
</protein>
<organism evidence="2 3">
    <name type="scientific">Thamnidium elegans</name>
    <dbReference type="NCBI Taxonomy" id="101142"/>
    <lineage>
        <taxon>Eukaryota</taxon>
        <taxon>Fungi</taxon>
        <taxon>Fungi incertae sedis</taxon>
        <taxon>Mucoromycota</taxon>
        <taxon>Mucoromycotina</taxon>
        <taxon>Mucoromycetes</taxon>
        <taxon>Mucorales</taxon>
        <taxon>Mucorineae</taxon>
        <taxon>Mucoraceae</taxon>
        <taxon>Thamnidium</taxon>
    </lineage>
</organism>
<sequence>MTTRILKGLLPIIRKNDGVHAIEEKTKEKIQIELNEQAERERLAERTTNNDPNTLHFETIDHSLFRIFDREHNVPRPTENNINMLTLIPVGNLSLLNYEKEEPAELPVTTLNIKDYVEERKAYQMQMVVIAQPDSVTAMDEDDEDHFSSSQYARAVLEDVLRPEQPAQQPAQPNVQPTAQPTENPTEQPTEQSTEQPVEQTEGDGQITIESSDSEMEDVEPTTVPAEPTTVPAEPVAAPTLHKTMSNVSDESVPSPPVIITPTAPRRTVLPSANPRSMTSLEATSTETTLTETAPAETIPAETTLAEKTLAETTLAETTLAKTTTEEPATCTDQWYSDDMITTNTLYNHTSKIFAFKPQMIPIFPTETQQKLCDKVTASSNPTKNNAVFNVNVEKMMDILNFPSSGLDTMSEEQWNQSGKTMFIHSLLQNLSGMDLVLLLVGNDLTEEEALLNMVASTLKLDCVRINYLLDDGWNGEYGVIVKTMGKVDQNKGTAERGGKFSCSADFIICMDIRLRKDNSLFEKIMKRGTTDVLAPISWLVSVGSVEERAFHFLAERNIPYSNRKSDDLKEVMGQDNDWQHDSAFNVQKMNKMVADNVKYWLTDVKSRNQYQYRSTVHLPKSYLYAHLKPMPIVTEENTSDMDIGSDSEDTQITEMSPLSEAAITYVDKFIIPAFDISSGAFVETETDPSQVYSDLTDQEKHLFDSLPKNLYTDYRNEVTNLKRQYETAFQTLHDKYHEEAMQVTRFFSGVKTSA</sequence>
<evidence type="ECO:0000256" key="1">
    <source>
        <dbReference type="SAM" id="MobiDB-lite"/>
    </source>
</evidence>
<feature type="region of interest" description="Disordered" evidence="1">
    <location>
        <begin position="245"/>
        <end position="303"/>
    </location>
</feature>